<keyword evidence="3" id="KW-1185">Reference proteome</keyword>
<evidence type="ECO:0000313" key="2">
    <source>
        <dbReference type="EMBL" id="OKH95168.1"/>
    </source>
</evidence>
<evidence type="ECO:0000313" key="3">
    <source>
        <dbReference type="Proteomes" id="UP000186455"/>
    </source>
</evidence>
<evidence type="ECO:0000259" key="1">
    <source>
        <dbReference type="Pfam" id="PF03372"/>
    </source>
</evidence>
<name>A0A1Q4VBE0_9ACTN</name>
<comment type="caution">
    <text evidence="2">The sequence shown here is derived from an EMBL/GenBank/DDBJ whole genome shotgun (WGS) entry which is preliminary data.</text>
</comment>
<feature type="domain" description="Endonuclease/exonuclease/phosphatase" evidence="1">
    <location>
        <begin position="34"/>
        <end position="302"/>
    </location>
</feature>
<proteinExistence type="predicted"/>
<dbReference type="STRING" id="1048205.AB852_09150"/>
<dbReference type="InterPro" id="IPR036691">
    <property type="entry name" value="Endo/exonu/phosph_ase_sf"/>
</dbReference>
<accession>A0A1Q4VBE0</accession>
<sequence>MLAGAVPAGALSAGAVPRATAAQAGTATYKVWHWNISGHDKHLGKPDHIVSTVLGSLSFRNPDFISVNEVCPAQYQAILKGLQNAGWPQNPANFARFEPMPHATADLCAKTPGSPDQDPYGVAVFSRFAPSGTDRITLPPDGQRARKLLCVPIASKPGHPRFCTTHVTYQAATKQAQLDTVRTRMEQWTAAGDTVIAAGDFNVQPHDPLMNTWYAPSVNTPDNGCDAQGNHCNTGMFRELDDLDPICSGWGEQTTEGLLAGRCGQPAKVDHIFAAESKLVSYQEDAHPISQTACNNNPCSDHRIVDATVTVSTP</sequence>
<gene>
    <name evidence="2" type="ORF">AB852_09150</name>
</gene>
<dbReference type="Gene3D" id="3.60.10.10">
    <property type="entry name" value="Endonuclease/exonuclease/phosphatase"/>
    <property type="match status" value="1"/>
</dbReference>
<dbReference type="AlphaFoldDB" id="A0A1Q4VBE0"/>
<organism evidence="2 3">
    <name type="scientific">Streptomyces uncialis</name>
    <dbReference type="NCBI Taxonomy" id="1048205"/>
    <lineage>
        <taxon>Bacteria</taxon>
        <taxon>Bacillati</taxon>
        <taxon>Actinomycetota</taxon>
        <taxon>Actinomycetes</taxon>
        <taxon>Kitasatosporales</taxon>
        <taxon>Streptomycetaceae</taxon>
        <taxon>Streptomyces</taxon>
    </lineage>
</organism>
<dbReference type="EMBL" id="LFBV01000002">
    <property type="protein sequence ID" value="OKH95168.1"/>
    <property type="molecule type" value="Genomic_DNA"/>
</dbReference>
<dbReference type="SUPFAM" id="SSF56219">
    <property type="entry name" value="DNase I-like"/>
    <property type="match status" value="1"/>
</dbReference>
<dbReference type="GO" id="GO:0003824">
    <property type="term" value="F:catalytic activity"/>
    <property type="evidence" value="ECO:0007669"/>
    <property type="project" value="InterPro"/>
</dbReference>
<dbReference type="Proteomes" id="UP000186455">
    <property type="component" value="Unassembled WGS sequence"/>
</dbReference>
<dbReference type="InterPro" id="IPR005135">
    <property type="entry name" value="Endo/exonuclease/phosphatase"/>
</dbReference>
<dbReference type="Pfam" id="PF03372">
    <property type="entry name" value="Exo_endo_phos"/>
    <property type="match status" value="1"/>
</dbReference>
<reference evidence="2 3" key="1">
    <citation type="submission" date="2015-06" db="EMBL/GenBank/DDBJ databases">
        <title>Cloning and characterization of the uncialamcin biosynthetic gene cluster.</title>
        <authorList>
            <person name="Yan X."/>
            <person name="Huang T."/>
            <person name="Ge H."/>
            <person name="Shen B."/>
        </authorList>
    </citation>
    <scope>NUCLEOTIDE SEQUENCE [LARGE SCALE GENOMIC DNA]</scope>
    <source>
        <strain evidence="2 3">DCA2648</strain>
    </source>
</reference>
<protein>
    <recommendedName>
        <fullName evidence="1">Endonuclease/exonuclease/phosphatase domain-containing protein</fullName>
    </recommendedName>
</protein>